<dbReference type="Proteomes" id="UP001498398">
    <property type="component" value="Unassembled WGS sequence"/>
</dbReference>
<feature type="transmembrane region" description="Helical" evidence="8">
    <location>
        <begin position="86"/>
        <end position="104"/>
    </location>
</feature>
<evidence type="ECO:0000256" key="8">
    <source>
        <dbReference type="SAM" id="Phobius"/>
    </source>
</evidence>
<dbReference type="Pfam" id="PF07690">
    <property type="entry name" value="MFS_1"/>
    <property type="match status" value="1"/>
</dbReference>
<sequence length="495" mass="54020">MPDTSAPPHHDDSSVDVKQEHPTATTGGRPLATPQRNESTFDDSILQKEKKASDVQIITMADSTTVEVASAIASEDTQGRTSRREWLQYFVSVWAFLGLGWNDGALGPLLPRIQEVYNVGFTIVSLLFVFNFIGYVSGAGLNIWFTHRLGFGKTIVIGACFNIAAYAIQTAAPPFPVFVLSFVFAGFGCALQNSQANGFVGSLKRHKSSKLMCLHASYGLGALCSPFLATRFAILPRWSFYYFSSLAVALSNLVAQLLVFRLKRTEELLREIGQEDPAPVRSIGDTEKIDSSANSSSDSASSDSENQNVYRQVFSIKAVHYLTLFAFIYIGVEVSVGSWIVSFIIRERGGGESSGYISSGFFAGLMLGRVVLIPVNKWIGEYFVVYIYMALCIALEITIWLVPSIIENAIAVSFIGLFLGPMFPIIVVQSVKIFPPHLFTGAVGWITGVGVAGSAALPFVTGTLATRYGIRSLQPFMVAMMAAMVCIWILVPRRK</sequence>
<gene>
    <name evidence="10" type="ORF">VKT23_007654</name>
</gene>
<accession>A0ABR1JPQ9</accession>
<comment type="caution">
    <text evidence="10">The sequence shown here is derived from an EMBL/GenBank/DDBJ whole genome shotgun (WGS) entry which is preliminary data.</text>
</comment>
<evidence type="ECO:0000256" key="6">
    <source>
        <dbReference type="ARBA" id="ARBA00023136"/>
    </source>
</evidence>
<dbReference type="PANTHER" id="PTHR23514:SF3">
    <property type="entry name" value="BYPASS OF STOP CODON PROTEIN 6"/>
    <property type="match status" value="1"/>
</dbReference>
<dbReference type="EMBL" id="JBANRG010000010">
    <property type="protein sequence ID" value="KAK7463068.1"/>
    <property type="molecule type" value="Genomic_DNA"/>
</dbReference>
<evidence type="ECO:0000259" key="9">
    <source>
        <dbReference type="PROSITE" id="PS50850"/>
    </source>
</evidence>
<reference evidence="10 11" key="1">
    <citation type="submission" date="2024-01" db="EMBL/GenBank/DDBJ databases">
        <title>A draft genome for the cacao thread blight pathogen Marasmiellus scandens.</title>
        <authorList>
            <person name="Baruah I.K."/>
            <person name="Leung J."/>
            <person name="Bukari Y."/>
            <person name="Amoako-Attah I."/>
            <person name="Meinhardt L.W."/>
            <person name="Bailey B.A."/>
            <person name="Cohen S.P."/>
        </authorList>
    </citation>
    <scope>NUCLEOTIDE SEQUENCE [LARGE SCALE GENOMIC DNA]</scope>
    <source>
        <strain evidence="10 11">GH-19</strain>
    </source>
</reference>
<feature type="transmembrane region" description="Helical" evidence="8">
    <location>
        <begin position="438"/>
        <end position="460"/>
    </location>
</feature>
<evidence type="ECO:0000256" key="5">
    <source>
        <dbReference type="ARBA" id="ARBA00022989"/>
    </source>
</evidence>
<dbReference type="InterPro" id="IPR051788">
    <property type="entry name" value="MFS_Transporter"/>
</dbReference>
<evidence type="ECO:0000313" key="11">
    <source>
        <dbReference type="Proteomes" id="UP001498398"/>
    </source>
</evidence>
<dbReference type="PROSITE" id="PS50850">
    <property type="entry name" value="MFS"/>
    <property type="match status" value="1"/>
</dbReference>
<comment type="similarity">
    <text evidence="2">Belongs to the major facilitator superfamily.</text>
</comment>
<feature type="transmembrane region" description="Helical" evidence="8">
    <location>
        <begin position="472"/>
        <end position="491"/>
    </location>
</feature>
<protein>
    <recommendedName>
        <fullName evidence="9">Major facilitator superfamily (MFS) profile domain-containing protein</fullName>
    </recommendedName>
</protein>
<dbReference type="SUPFAM" id="SSF103473">
    <property type="entry name" value="MFS general substrate transporter"/>
    <property type="match status" value="1"/>
</dbReference>
<dbReference type="PANTHER" id="PTHR23514">
    <property type="entry name" value="BYPASS OF STOP CODON PROTEIN 6"/>
    <property type="match status" value="1"/>
</dbReference>
<feature type="region of interest" description="Disordered" evidence="7">
    <location>
        <begin position="279"/>
        <end position="304"/>
    </location>
</feature>
<keyword evidence="5 8" id="KW-1133">Transmembrane helix</keyword>
<dbReference type="InterPro" id="IPR011701">
    <property type="entry name" value="MFS"/>
</dbReference>
<feature type="transmembrane region" description="Helical" evidence="8">
    <location>
        <begin position="240"/>
        <end position="260"/>
    </location>
</feature>
<feature type="transmembrane region" description="Helical" evidence="8">
    <location>
        <begin position="382"/>
        <end position="403"/>
    </location>
</feature>
<keyword evidence="6 8" id="KW-0472">Membrane</keyword>
<evidence type="ECO:0000256" key="2">
    <source>
        <dbReference type="ARBA" id="ARBA00008335"/>
    </source>
</evidence>
<feature type="transmembrane region" description="Helical" evidence="8">
    <location>
        <begin position="149"/>
        <end position="168"/>
    </location>
</feature>
<keyword evidence="3" id="KW-0813">Transport</keyword>
<keyword evidence="11" id="KW-1185">Reference proteome</keyword>
<feature type="transmembrane region" description="Helical" evidence="8">
    <location>
        <begin position="357"/>
        <end position="375"/>
    </location>
</feature>
<feature type="domain" description="Major facilitator superfamily (MFS) profile" evidence="9">
    <location>
        <begin position="88"/>
        <end position="495"/>
    </location>
</feature>
<evidence type="ECO:0000256" key="7">
    <source>
        <dbReference type="SAM" id="MobiDB-lite"/>
    </source>
</evidence>
<organism evidence="10 11">
    <name type="scientific">Marasmiellus scandens</name>
    <dbReference type="NCBI Taxonomy" id="2682957"/>
    <lineage>
        <taxon>Eukaryota</taxon>
        <taxon>Fungi</taxon>
        <taxon>Dikarya</taxon>
        <taxon>Basidiomycota</taxon>
        <taxon>Agaricomycotina</taxon>
        <taxon>Agaricomycetes</taxon>
        <taxon>Agaricomycetidae</taxon>
        <taxon>Agaricales</taxon>
        <taxon>Marasmiineae</taxon>
        <taxon>Omphalotaceae</taxon>
        <taxon>Marasmiellus</taxon>
    </lineage>
</organism>
<evidence type="ECO:0000313" key="10">
    <source>
        <dbReference type="EMBL" id="KAK7463068.1"/>
    </source>
</evidence>
<feature type="transmembrane region" description="Helical" evidence="8">
    <location>
        <begin position="212"/>
        <end position="234"/>
    </location>
</feature>
<dbReference type="InterPro" id="IPR020846">
    <property type="entry name" value="MFS_dom"/>
</dbReference>
<feature type="region of interest" description="Disordered" evidence="7">
    <location>
        <begin position="1"/>
        <end position="42"/>
    </location>
</feature>
<feature type="transmembrane region" description="Helical" evidence="8">
    <location>
        <begin position="321"/>
        <end position="345"/>
    </location>
</feature>
<comment type="subcellular location">
    <subcellularLocation>
        <location evidence="1">Endomembrane system</location>
        <topology evidence="1">Multi-pass membrane protein</topology>
    </subcellularLocation>
</comment>
<feature type="transmembrane region" description="Helical" evidence="8">
    <location>
        <begin position="174"/>
        <end position="191"/>
    </location>
</feature>
<keyword evidence="4 8" id="KW-0812">Transmembrane</keyword>
<feature type="compositionally biased region" description="Basic and acidic residues" evidence="7">
    <location>
        <begin position="8"/>
        <end position="21"/>
    </location>
</feature>
<proteinExistence type="inferred from homology"/>
<feature type="transmembrane region" description="Helical" evidence="8">
    <location>
        <begin position="116"/>
        <end position="137"/>
    </location>
</feature>
<name>A0ABR1JPQ9_9AGAR</name>
<dbReference type="Gene3D" id="1.20.1250.20">
    <property type="entry name" value="MFS general substrate transporter like domains"/>
    <property type="match status" value="2"/>
</dbReference>
<dbReference type="InterPro" id="IPR036259">
    <property type="entry name" value="MFS_trans_sf"/>
</dbReference>
<feature type="compositionally biased region" description="Low complexity" evidence="7">
    <location>
        <begin position="291"/>
        <end position="304"/>
    </location>
</feature>
<evidence type="ECO:0000256" key="4">
    <source>
        <dbReference type="ARBA" id="ARBA00022692"/>
    </source>
</evidence>
<evidence type="ECO:0000256" key="1">
    <source>
        <dbReference type="ARBA" id="ARBA00004127"/>
    </source>
</evidence>
<evidence type="ECO:0000256" key="3">
    <source>
        <dbReference type="ARBA" id="ARBA00022448"/>
    </source>
</evidence>
<feature type="transmembrane region" description="Helical" evidence="8">
    <location>
        <begin position="409"/>
        <end position="431"/>
    </location>
</feature>